<dbReference type="WBParaSite" id="JU765_v2.g14121.t2">
    <property type="protein sequence ID" value="JU765_v2.g14121.t2"/>
    <property type="gene ID" value="JU765_v2.g14121"/>
</dbReference>
<evidence type="ECO:0000313" key="2">
    <source>
        <dbReference type="WBParaSite" id="JU765_v2.g14121.t2"/>
    </source>
</evidence>
<name>A0AC34Q8H7_9BILA</name>
<organism evidence="1 2">
    <name type="scientific">Panagrolaimus sp. JU765</name>
    <dbReference type="NCBI Taxonomy" id="591449"/>
    <lineage>
        <taxon>Eukaryota</taxon>
        <taxon>Metazoa</taxon>
        <taxon>Ecdysozoa</taxon>
        <taxon>Nematoda</taxon>
        <taxon>Chromadorea</taxon>
        <taxon>Rhabditida</taxon>
        <taxon>Tylenchina</taxon>
        <taxon>Panagrolaimomorpha</taxon>
        <taxon>Panagrolaimoidea</taxon>
        <taxon>Panagrolaimidae</taxon>
        <taxon>Panagrolaimus</taxon>
    </lineage>
</organism>
<reference evidence="2" key="1">
    <citation type="submission" date="2022-11" db="UniProtKB">
        <authorList>
            <consortium name="WormBaseParasite"/>
        </authorList>
    </citation>
    <scope>IDENTIFICATION</scope>
</reference>
<sequence>MSNIFIPIQQWFDRLFLLPTQRRLNNTHHFVCCGTVHVKFATLIIIIIKLAVTGFLSLHLLSNGVVVNHWIDVIYDIAEFITIIALIYGFIKEKSRWMLPYMAVQFSWFVIALIMTAITMLLFSGGLGIELSILLACNRYFDDQRYRIHEIRNRPIIRNVDGQVEHTVVDMDTVEFKNVLEQAKNQTGNVETNQNNSNNGFANPNFSLVDSEDEVDENNWHKKAKKSNILA</sequence>
<dbReference type="Proteomes" id="UP000887576">
    <property type="component" value="Unplaced"/>
</dbReference>
<protein>
    <submittedName>
        <fullName evidence="2">Uncharacterized protein</fullName>
    </submittedName>
</protein>
<proteinExistence type="predicted"/>
<evidence type="ECO:0000313" key="1">
    <source>
        <dbReference type="Proteomes" id="UP000887576"/>
    </source>
</evidence>
<accession>A0AC34Q8H7</accession>